<dbReference type="HOGENOM" id="CLU_3120170_0_0_7"/>
<dbReference type="eggNOG" id="COG1633">
    <property type="taxonomic scope" value="Bacteria"/>
</dbReference>
<organism evidence="1 2">
    <name type="scientific">Myxococcus fulvus (strain ATCC BAA-855 / HW-1)</name>
    <dbReference type="NCBI Taxonomy" id="483219"/>
    <lineage>
        <taxon>Bacteria</taxon>
        <taxon>Pseudomonadati</taxon>
        <taxon>Myxococcota</taxon>
        <taxon>Myxococcia</taxon>
        <taxon>Myxococcales</taxon>
        <taxon>Cystobacterineae</taxon>
        <taxon>Myxococcaceae</taxon>
        <taxon>Myxococcus</taxon>
    </lineage>
</organism>
<dbReference type="STRING" id="483219.LILAB_36695"/>
<protein>
    <submittedName>
        <fullName evidence="1">Putative lipoprotein</fullName>
    </submittedName>
</protein>
<proteinExistence type="predicted"/>
<dbReference type="KEGG" id="mfu:LILAB_36695"/>
<accession>F8CQX1</accession>
<name>F8CQX1_MYXFH</name>
<reference evidence="1 2" key="1">
    <citation type="journal article" date="2011" name="J. Bacteriol.">
        <title>Genome sequence of the halotolerant marine bacterium Myxococcus fulvus HW-1.</title>
        <authorList>
            <person name="Li Z.F."/>
            <person name="Li X."/>
            <person name="Liu H."/>
            <person name="Liu X."/>
            <person name="Han K."/>
            <person name="Wu Z.H."/>
            <person name="Hu W."/>
            <person name="Li F.F."/>
            <person name="Li Y.Z."/>
        </authorList>
    </citation>
    <scope>NUCLEOTIDE SEQUENCE [LARGE SCALE GENOMIC DNA]</scope>
    <source>
        <strain evidence="2">ATCC BAA-855 / HW-1</strain>
    </source>
</reference>
<evidence type="ECO:0000313" key="1">
    <source>
        <dbReference type="EMBL" id="AEI69214.1"/>
    </source>
</evidence>
<keyword evidence="1" id="KW-0449">Lipoprotein</keyword>
<dbReference type="EMBL" id="CP002830">
    <property type="protein sequence ID" value="AEI69214.1"/>
    <property type="molecule type" value="Genomic_DNA"/>
</dbReference>
<evidence type="ECO:0000313" key="2">
    <source>
        <dbReference type="Proteomes" id="UP000000488"/>
    </source>
</evidence>
<dbReference type="AlphaFoldDB" id="F8CQX1"/>
<gene>
    <name evidence="1" type="ordered locus">LILAB_36695</name>
</gene>
<sequence length="50" mass="5208">MLQLAKQRAAAALREEAAAPVNPVLVSEAGLPSPEVAVALVDTLARELWA</sequence>
<dbReference type="Proteomes" id="UP000000488">
    <property type="component" value="Chromosome"/>
</dbReference>